<dbReference type="PROSITE" id="PS51257">
    <property type="entry name" value="PROKAR_LIPOPROTEIN"/>
    <property type="match status" value="1"/>
</dbReference>
<feature type="compositionally biased region" description="Basic and acidic residues" evidence="1">
    <location>
        <begin position="48"/>
        <end position="59"/>
    </location>
</feature>
<gene>
    <name evidence="3" type="ORF">F7O44_13135</name>
</gene>
<keyword evidence="4" id="KW-1185">Reference proteome</keyword>
<protein>
    <recommendedName>
        <fullName evidence="5">Lipoprotein</fullName>
    </recommendedName>
</protein>
<evidence type="ECO:0000313" key="3">
    <source>
        <dbReference type="EMBL" id="NDL58017.1"/>
    </source>
</evidence>
<evidence type="ECO:0008006" key="5">
    <source>
        <dbReference type="Google" id="ProtNLM"/>
    </source>
</evidence>
<accession>A0A7K3M4Q5</accession>
<feature type="region of interest" description="Disordered" evidence="1">
    <location>
        <begin position="25"/>
        <end position="84"/>
    </location>
</feature>
<feature type="signal peptide" evidence="2">
    <location>
        <begin position="1"/>
        <end position="27"/>
    </location>
</feature>
<reference evidence="3 4" key="1">
    <citation type="submission" date="2019-11" db="EMBL/GenBank/DDBJ databases">
        <authorList>
            <person name="Li X.-J."/>
            <person name="Feng X.-M."/>
        </authorList>
    </citation>
    <scope>NUCLEOTIDE SEQUENCE [LARGE SCALE GENOMIC DNA]</scope>
    <source>
        <strain evidence="3 4">XMNu-373</strain>
    </source>
</reference>
<evidence type="ECO:0000256" key="2">
    <source>
        <dbReference type="SAM" id="SignalP"/>
    </source>
</evidence>
<sequence>MAHRLRMPLLAAALCVLAATSCSGNSAEPVGLDATDPPSTVADDSTPEPEHGEPTKGGERTQSADTTETAPPDNAGEMSLGGQTHEFPEAGLTIVEPDEIPEEAAQAVAVYIEYLRERRTAQREVEFDERIEDLAYPALAESLESSIDYQAENGLRYSGELVVHLEVEHSDEIYVLLGGCLDGTDLTYIDDEGEHAIRGAQGNATAVISATVDAQLGEWMVSDDLIEDDTPC</sequence>
<feature type="compositionally biased region" description="Polar residues" evidence="1">
    <location>
        <begin position="60"/>
        <end position="69"/>
    </location>
</feature>
<dbReference type="RefSeq" id="WP_162450713.1">
    <property type="nucleotide sequence ID" value="NZ_WLZY01000004.1"/>
</dbReference>
<dbReference type="EMBL" id="WLZY01000004">
    <property type="protein sequence ID" value="NDL58017.1"/>
    <property type="molecule type" value="Genomic_DNA"/>
</dbReference>
<feature type="chain" id="PRO_5029829390" description="Lipoprotein" evidence="2">
    <location>
        <begin position="28"/>
        <end position="232"/>
    </location>
</feature>
<organism evidence="3 4">
    <name type="scientific">Phytoactinopolyspora mesophila</name>
    <dbReference type="NCBI Taxonomy" id="2650750"/>
    <lineage>
        <taxon>Bacteria</taxon>
        <taxon>Bacillati</taxon>
        <taxon>Actinomycetota</taxon>
        <taxon>Actinomycetes</taxon>
        <taxon>Jiangellales</taxon>
        <taxon>Jiangellaceae</taxon>
        <taxon>Phytoactinopolyspora</taxon>
    </lineage>
</organism>
<comment type="caution">
    <text evidence="3">The sequence shown here is derived from an EMBL/GenBank/DDBJ whole genome shotgun (WGS) entry which is preliminary data.</text>
</comment>
<name>A0A7K3M4Q5_9ACTN</name>
<dbReference type="Proteomes" id="UP000460435">
    <property type="component" value="Unassembled WGS sequence"/>
</dbReference>
<dbReference type="AlphaFoldDB" id="A0A7K3M4Q5"/>
<keyword evidence="2" id="KW-0732">Signal</keyword>
<proteinExistence type="predicted"/>
<evidence type="ECO:0000313" key="4">
    <source>
        <dbReference type="Proteomes" id="UP000460435"/>
    </source>
</evidence>
<evidence type="ECO:0000256" key="1">
    <source>
        <dbReference type="SAM" id="MobiDB-lite"/>
    </source>
</evidence>